<feature type="transmembrane region" description="Helical" evidence="6">
    <location>
        <begin position="32"/>
        <end position="55"/>
    </location>
</feature>
<keyword evidence="3" id="KW-0202">Cytokine</keyword>
<dbReference type="GO" id="GO:0005164">
    <property type="term" value="F:tumor necrosis factor receptor binding"/>
    <property type="evidence" value="ECO:0007669"/>
    <property type="project" value="InterPro"/>
</dbReference>
<evidence type="ECO:0000256" key="5">
    <source>
        <dbReference type="SAM" id="MobiDB-lite"/>
    </source>
</evidence>
<dbReference type="GO" id="GO:0005615">
    <property type="term" value="C:extracellular space"/>
    <property type="evidence" value="ECO:0007669"/>
    <property type="project" value="UniProtKB-KW"/>
</dbReference>
<evidence type="ECO:0000313" key="9">
    <source>
        <dbReference type="Proteomes" id="UP001066276"/>
    </source>
</evidence>
<comment type="caution">
    <text evidence="8">The sequence shown here is derived from an EMBL/GenBank/DDBJ whole genome shotgun (WGS) entry which is preliminary data.</text>
</comment>
<dbReference type="GO" id="GO:0006955">
    <property type="term" value="P:immune response"/>
    <property type="evidence" value="ECO:0007669"/>
    <property type="project" value="InterPro"/>
</dbReference>
<dbReference type="SUPFAM" id="SSF49842">
    <property type="entry name" value="TNF-like"/>
    <property type="match status" value="1"/>
</dbReference>
<dbReference type="EMBL" id="JANPWB010000008">
    <property type="protein sequence ID" value="KAJ1160972.1"/>
    <property type="molecule type" value="Genomic_DNA"/>
</dbReference>
<dbReference type="PRINTS" id="PR01234">
    <property type="entry name" value="TNECROSISFCT"/>
</dbReference>
<feature type="region of interest" description="Disordered" evidence="5">
    <location>
        <begin position="277"/>
        <end position="318"/>
    </location>
</feature>
<dbReference type="SMART" id="SM00207">
    <property type="entry name" value="TNF"/>
    <property type="match status" value="1"/>
</dbReference>
<dbReference type="Gene3D" id="2.60.120.40">
    <property type="match status" value="1"/>
</dbReference>
<dbReference type="GO" id="GO:0016020">
    <property type="term" value="C:membrane"/>
    <property type="evidence" value="ECO:0007669"/>
    <property type="project" value="UniProtKB-SubCell"/>
</dbReference>
<dbReference type="InterPro" id="IPR008983">
    <property type="entry name" value="Tumour_necrosis_fac-like_dom"/>
</dbReference>
<dbReference type="CDD" id="cd00184">
    <property type="entry name" value="TNF"/>
    <property type="match status" value="1"/>
</dbReference>
<keyword evidence="4 6" id="KW-0472">Membrane</keyword>
<feature type="compositionally biased region" description="Polar residues" evidence="5">
    <location>
        <begin position="371"/>
        <end position="380"/>
    </location>
</feature>
<proteinExistence type="inferred from homology"/>
<dbReference type="InterPro" id="IPR006053">
    <property type="entry name" value="TNF"/>
</dbReference>
<evidence type="ECO:0000256" key="3">
    <source>
        <dbReference type="ARBA" id="ARBA00022514"/>
    </source>
</evidence>
<organism evidence="8 9">
    <name type="scientific">Pleurodeles waltl</name>
    <name type="common">Iberian ribbed newt</name>
    <dbReference type="NCBI Taxonomy" id="8319"/>
    <lineage>
        <taxon>Eukaryota</taxon>
        <taxon>Metazoa</taxon>
        <taxon>Chordata</taxon>
        <taxon>Craniata</taxon>
        <taxon>Vertebrata</taxon>
        <taxon>Euteleostomi</taxon>
        <taxon>Amphibia</taxon>
        <taxon>Batrachia</taxon>
        <taxon>Caudata</taxon>
        <taxon>Salamandroidea</taxon>
        <taxon>Salamandridae</taxon>
        <taxon>Pleurodelinae</taxon>
        <taxon>Pleurodeles</taxon>
    </lineage>
</organism>
<dbReference type="PANTHER" id="PTHR11471">
    <property type="entry name" value="TUMOR NECROSIS FACTOR FAMILY MEMBER"/>
    <property type="match status" value="1"/>
</dbReference>
<keyword evidence="6" id="KW-1133">Transmembrane helix</keyword>
<protein>
    <recommendedName>
        <fullName evidence="7">THD domain-containing protein</fullName>
    </recommendedName>
</protein>
<comment type="subcellular location">
    <subcellularLocation>
        <location evidence="1">Membrane</location>
    </subcellularLocation>
</comment>
<accession>A0AAV7SAI6</accession>
<dbReference type="InterPro" id="IPR006052">
    <property type="entry name" value="TNF_dom"/>
</dbReference>
<dbReference type="AlphaFoldDB" id="A0AAV7SAI6"/>
<gene>
    <name evidence="8" type="ORF">NDU88_001461</name>
</gene>
<sequence>MDPAVCYPSVFVVDRQVHPIPVVKKPKPKPSLLQTLVVLLVLLALAGLAIEAYFLRGFQEDLKALTSQLSKRVNASFEKMIQDKKWKSGKPAAHVTGAENTTSGQEALLWEPMLGDAFLYEIGYEPTKGSLVFNRAGRYYLYSKIQLGKSSCKDVDKQQSLTHRIYKTTPRYFEKIDLMMNVKPYCREGMDHWWDSSFLGGTFKLEEQDEVNVPGHGPGPSARSTRTAGAEAQAHAGEHAASLGEPPQQKTQRGQLRFVDASASTHSLPNWSRRLTAETWPGRGTAPAELPVRRRQPRRLPRGGAGVPPPRTGGFQEGSLRAGLRSQAAPDPGSRIDGRRLQPCRCSCAHDGSPGDRVPGTKIAGWCPSSEGGSSCSATGNRHHGKGQDTCRLAGRERSSLFRRPLR</sequence>
<evidence type="ECO:0000313" key="8">
    <source>
        <dbReference type="EMBL" id="KAJ1160972.1"/>
    </source>
</evidence>
<keyword evidence="9" id="KW-1185">Reference proteome</keyword>
<feature type="compositionally biased region" description="Low complexity" evidence="5">
    <location>
        <begin position="228"/>
        <end position="241"/>
    </location>
</feature>
<evidence type="ECO:0000256" key="4">
    <source>
        <dbReference type="ARBA" id="ARBA00023136"/>
    </source>
</evidence>
<evidence type="ECO:0000259" key="7">
    <source>
        <dbReference type="PROSITE" id="PS50049"/>
    </source>
</evidence>
<feature type="compositionally biased region" description="Basic and acidic residues" evidence="5">
    <location>
        <begin position="386"/>
        <end position="400"/>
    </location>
</feature>
<evidence type="ECO:0000256" key="2">
    <source>
        <dbReference type="ARBA" id="ARBA00008670"/>
    </source>
</evidence>
<dbReference type="GO" id="GO:0005125">
    <property type="term" value="F:cytokine activity"/>
    <property type="evidence" value="ECO:0007669"/>
    <property type="project" value="UniProtKB-KW"/>
</dbReference>
<dbReference type="PROSITE" id="PS50049">
    <property type="entry name" value="THD_2"/>
    <property type="match status" value="1"/>
</dbReference>
<reference evidence="8" key="1">
    <citation type="journal article" date="2022" name="bioRxiv">
        <title>Sequencing and chromosome-scale assembly of the giantPleurodeles waltlgenome.</title>
        <authorList>
            <person name="Brown T."/>
            <person name="Elewa A."/>
            <person name="Iarovenko S."/>
            <person name="Subramanian E."/>
            <person name="Araus A.J."/>
            <person name="Petzold A."/>
            <person name="Susuki M."/>
            <person name="Suzuki K.-i.T."/>
            <person name="Hayashi T."/>
            <person name="Toyoda A."/>
            <person name="Oliveira C."/>
            <person name="Osipova E."/>
            <person name="Leigh N.D."/>
            <person name="Simon A."/>
            <person name="Yun M.H."/>
        </authorList>
    </citation>
    <scope>NUCLEOTIDE SEQUENCE</scope>
    <source>
        <strain evidence="8">20211129_DDA</strain>
        <tissue evidence="8">Liver</tissue>
    </source>
</reference>
<feature type="region of interest" description="Disordered" evidence="5">
    <location>
        <begin position="210"/>
        <end position="255"/>
    </location>
</feature>
<evidence type="ECO:0000256" key="1">
    <source>
        <dbReference type="ARBA" id="ARBA00004370"/>
    </source>
</evidence>
<name>A0AAV7SAI6_PLEWA</name>
<feature type="domain" description="THD" evidence="7">
    <location>
        <begin position="91"/>
        <end position="233"/>
    </location>
</feature>
<comment type="similarity">
    <text evidence="2">Belongs to the tumor necrosis factor family.</text>
</comment>
<keyword evidence="6" id="KW-0812">Transmembrane</keyword>
<dbReference type="Pfam" id="PF00229">
    <property type="entry name" value="TNF"/>
    <property type="match status" value="1"/>
</dbReference>
<dbReference type="Proteomes" id="UP001066276">
    <property type="component" value="Chromosome 4_2"/>
</dbReference>
<dbReference type="PANTHER" id="PTHR11471:SF34">
    <property type="entry name" value="TUMOR NECROSIS FACTOR LIGAND SUPERFAMILY MEMBER 14"/>
    <property type="match status" value="1"/>
</dbReference>
<feature type="region of interest" description="Disordered" evidence="5">
    <location>
        <begin position="370"/>
        <end position="407"/>
    </location>
</feature>
<evidence type="ECO:0000256" key="6">
    <source>
        <dbReference type="SAM" id="Phobius"/>
    </source>
</evidence>